<evidence type="ECO:0000256" key="6">
    <source>
        <dbReference type="ARBA" id="ARBA00022618"/>
    </source>
</evidence>
<keyword evidence="4 14" id="KW-0963">Cytoplasm</keyword>
<comment type="caution">
    <text evidence="19">The sequence shown here is derived from an EMBL/GenBank/DDBJ whole genome shotgun (WGS) entry which is preliminary data.</text>
</comment>
<reference evidence="19 20" key="1">
    <citation type="submission" date="2019-10" db="EMBL/GenBank/DDBJ databases">
        <title>Nocardia macrotermitis sp. nov. and Nocardia aurantia sp. nov., isolated from the gut of fungus growing-termite Macrotermes natalensis.</title>
        <authorList>
            <person name="Benndorf R."/>
            <person name="Schwitalla J."/>
            <person name="Martin K."/>
            <person name="De Beer W."/>
            <person name="Kaster A.-K."/>
            <person name="Vollmers J."/>
            <person name="Poulsen M."/>
            <person name="Beemelmanns C."/>
        </authorList>
    </citation>
    <scope>NUCLEOTIDE SEQUENCE [LARGE SCALE GENOMIC DNA]</scope>
    <source>
        <strain evidence="19 20">RB56</strain>
    </source>
</reference>
<dbReference type="GO" id="GO:0008360">
    <property type="term" value="P:regulation of cell shape"/>
    <property type="evidence" value="ECO:0007669"/>
    <property type="project" value="UniProtKB-KW"/>
</dbReference>
<feature type="domain" description="Mur ligase central" evidence="18">
    <location>
        <begin position="267"/>
        <end position="459"/>
    </location>
</feature>
<dbReference type="GO" id="GO:0071555">
    <property type="term" value="P:cell wall organization"/>
    <property type="evidence" value="ECO:0007669"/>
    <property type="project" value="UniProtKB-KW"/>
</dbReference>
<dbReference type="HAMAP" id="MF_00046">
    <property type="entry name" value="MurC"/>
    <property type="match status" value="1"/>
</dbReference>
<dbReference type="Proteomes" id="UP000431401">
    <property type="component" value="Unassembled WGS sequence"/>
</dbReference>
<comment type="similarity">
    <text evidence="14">Belongs to the MurCDEF family.</text>
</comment>
<dbReference type="SUPFAM" id="SSF51984">
    <property type="entry name" value="MurCD N-terminal domain"/>
    <property type="match status" value="1"/>
</dbReference>
<evidence type="ECO:0000256" key="7">
    <source>
        <dbReference type="ARBA" id="ARBA00022741"/>
    </source>
</evidence>
<keyword evidence="20" id="KW-1185">Reference proteome</keyword>
<dbReference type="InterPro" id="IPR004101">
    <property type="entry name" value="Mur_ligase_C"/>
</dbReference>
<keyword evidence="10 14" id="KW-0573">Peptidoglycan synthesis</keyword>
<dbReference type="AlphaFoldDB" id="A0A7K0DIB6"/>
<dbReference type="Gene3D" id="3.40.50.720">
    <property type="entry name" value="NAD(P)-binding Rossmann-like Domain"/>
    <property type="match status" value="1"/>
</dbReference>
<evidence type="ECO:0000256" key="2">
    <source>
        <dbReference type="ARBA" id="ARBA00004752"/>
    </source>
</evidence>
<evidence type="ECO:0000313" key="20">
    <source>
        <dbReference type="Proteomes" id="UP000431401"/>
    </source>
</evidence>
<feature type="region of interest" description="Disordered" evidence="15">
    <location>
        <begin position="1"/>
        <end position="150"/>
    </location>
</feature>
<protein>
    <recommendedName>
        <fullName evidence="3 14">UDP-N-acetylmuramate--L-alanine ligase</fullName>
        <ecNumber evidence="3 14">6.3.2.8</ecNumber>
    </recommendedName>
    <alternativeName>
        <fullName evidence="14">UDP-N-acetylmuramoyl-L-alanine synthetase</fullName>
    </alternativeName>
</protein>
<dbReference type="InterPro" id="IPR036615">
    <property type="entry name" value="Mur_ligase_C_dom_sf"/>
</dbReference>
<evidence type="ECO:0000256" key="8">
    <source>
        <dbReference type="ARBA" id="ARBA00022840"/>
    </source>
</evidence>
<dbReference type="Pfam" id="PF01225">
    <property type="entry name" value="Mur_ligase"/>
    <property type="match status" value="1"/>
</dbReference>
<keyword evidence="8 14" id="KW-0067">ATP-binding</keyword>
<feature type="domain" description="Mur ligase N-terminal catalytic" evidence="16">
    <location>
        <begin position="160"/>
        <end position="262"/>
    </location>
</feature>
<feature type="binding site" evidence="14">
    <location>
        <begin position="269"/>
        <end position="275"/>
    </location>
    <ligand>
        <name>ATP</name>
        <dbReference type="ChEBI" id="CHEBI:30616"/>
    </ligand>
</feature>
<comment type="catalytic activity">
    <reaction evidence="13 14">
        <text>UDP-N-acetyl-alpha-D-muramate + L-alanine + ATP = UDP-N-acetyl-alpha-D-muramoyl-L-alanine + ADP + phosphate + H(+)</text>
        <dbReference type="Rhea" id="RHEA:23372"/>
        <dbReference type="ChEBI" id="CHEBI:15378"/>
        <dbReference type="ChEBI" id="CHEBI:30616"/>
        <dbReference type="ChEBI" id="CHEBI:43474"/>
        <dbReference type="ChEBI" id="CHEBI:57972"/>
        <dbReference type="ChEBI" id="CHEBI:70757"/>
        <dbReference type="ChEBI" id="CHEBI:83898"/>
        <dbReference type="ChEBI" id="CHEBI:456216"/>
        <dbReference type="EC" id="6.3.2.8"/>
    </reaction>
</comment>
<keyword evidence="12 14" id="KW-0961">Cell wall biogenesis/degradation</keyword>
<dbReference type="InterPro" id="IPR005758">
    <property type="entry name" value="UDP-N-AcMur_Ala_ligase_MurC"/>
</dbReference>
<keyword evidence="6 14" id="KW-0132">Cell division</keyword>
<dbReference type="Gene3D" id="3.40.1190.10">
    <property type="entry name" value="Mur-like, catalytic domain"/>
    <property type="match status" value="1"/>
</dbReference>
<name>A0A7K0DIB6_9NOCA</name>
<keyword evidence="11 14" id="KW-0131">Cell cycle</keyword>
<evidence type="ECO:0000256" key="15">
    <source>
        <dbReference type="SAM" id="MobiDB-lite"/>
    </source>
</evidence>
<sequence>MTETDKTIDDNPGVRGATPDPGGDNPGVRGNTPDPNGNDLGVRGDASDPDGNDLGVRGATPDPGGDSRGVRGDTSGAGGDSRGLGGDASGTGGDVRGLRGDAPGAGSDVRGPRGDAPDVGGDVRGLRGDTLGASGSARSVTTDRPRAAEETELPELLRRVHMVGIGGAGMSGIARILLARGGAVSGSDAKESRGVLALRARGAAVRIGHDANALDLLPGGPTAVVTTYAAIPKTNPELVEANRRGVPVLLRPTVLADLMRGHHTLLVSGTHGKTSTTSMLVVSLQHCGFDPSFAVGGELNEAGTNAHHGTGGIFVAEADESDGSLLQYEPDVAVVTNIESDHLDYFGTLEAYVQVFDDFVARLRPGGLLVVCLDDPGARALAERVTARDDLDIRVLGYGSGELADAPVPVGVRLLNWEPRDVGGLATVRLADESAPRTLRLSVPGRHMALNALGALLAARDAGAELAEVLQGLQGFGGVHRRFQFVGRENGVRVFDDYAHHPTEVRAVLGAAAELVRQEAADGARSRPGRVIVVFQPHLYSRTATFAADFGAALDLADEVVVLDVYGAREEPLPGVSGALVAQSVTRPVHYQPDMSRVGRQVANLARPGDVVITMGAGDVTMLGSQILDGLRVRPSGR</sequence>
<dbReference type="PANTHER" id="PTHR43445">
    <property type="entry name" value="UDP-N-ACETYLMURAMATE--L-ALANINE LIGASE-RELATED"/>
    <property type="match status" value="1"/>
</dbReference>
<organism evidence="19 20">
    <name type="scientific">Nocardia aurantia</name>
    <dbReference type="NCBI Taxonomy" id="2585199"/>
    <lineage>
        <taxon>Bacteria</taxon>
        <taxon>Bacillati</taxon>
        <taxon>Actinomycetota</taxon>
        <taxon>Actinomycetes</taxon>
        <taxon>Mycobacteriales</taxon>
        <taxon>Nocardiaceae</taxon>
        <taxon>Nocardia</taxon>
    </lineage>
</organism>
<evidence type="ECO:0000259" key="18">
    <source>
        <dbReference type="Pfam" id="PF08245"/>
    </source>
</evidence>
<accession>A0A7K0DIB6</accession>
<dbReference type="EMBL" id="WEGI01000002">
    <property type="protein sequence ID" value="MQY25556.1"/>
    <property type="molecule type" value="Genomic_DNA"/>
</dbReference>
<evidence type="ECO:0000256" key="14">
    <source>
        <dbReference type="HAMAP-Rule" id="MF_00046"/>
    </source>
</evidence>
<evidence type="ECO:0000256" key="13">
    <source>
        <dbReference type="ARBA" id="ARBA00047833"/>
    </source>
</evidence>
<gene>
    <name evidence="14 19" type="primary">murC</name>
    <name evidence="19" type="ORF">NRB56_11130</name>
</gene>
<keyword evidence="5 14" id="KW-0436">Ligase</keyword>
<feature type="compositionally biased region" description="Gly residues" evidence="15">
    <location>
        <begin position="75"/>
        <end position="95"/>
    </location>
</feature>
<evidence type="ECO:0000256" key="9">
    <source>
        <dbReference type="ARBA" id="ARBA00022960"/>
    </source>
</evidence>
<proteinExistence type="inferred from homology"/>
<evidence type="ECO:0000256" key="11">
    <source>
        <dbReference type="ARBA" id="ARBA00023306"/>
    </source>
</evidence>
<comment type="subcellular location">
    <subcellularLocation>
        <location evidence="1 14">Cytoplasm</location>
    </subcellularLocation>
</comment>
<dbReference type="Gene3D" id="3.90.190.20">
    <property type="entry name" value="Mur ligase, C-terminal domain"/>
    <property type="match status" value="1"/>
</dbReference>
<dbReference type="EC" id="6.3.2.8" evidence="3 14"/>
<dbReference type="InterPro" id="IPR050061">
    <property type="entry name" value="MurCDEF_pg_biosynth"/>
</dbReference>
<dbReference type="InterPro" id="IPR036565">
    <property type="entry name" value="Mur-like_cat_sf"/>
</dbReference>
<comment type="pathway">
    <text evidence="2 14">Cell wall biogenesis; peptidoglycan biosynthesis.</text>
</comment>
<dbReference type="NCBIfam" id="TIGR01082">
    <property type="entry name" value="murC"/>
    <property type="match status" value="1"/>
</dbReference>
<dbReference type="PANTHER" id="PTHR43445:SF3">
    <property type="entry name" value="UDP-N-ACETYLMURAMATE--L-ALANINE LIGASE"/>
    <property type="match status" value="1"/>
</dbReference>
<dbReference type="InterPro" id="IPR013221">
    <property type="entry name" value="Mur_ligase_cen"/>
</dbReference>
<dbReference type="GO" id="GO:0009252">
    <property type="term" value="P:peptidoglycan biosynthetic process"/>
    <property type="evidence" value="ECO:0007669"/>
    <property type="project" value="UniProtKB-UniRule"/>
</dbReference>
<evidence type="ECO:0000256" key="12">
    <source>
        <dbReference type="ARBA" id="ARBA00023316"/>
    </source>
</evidence>
<dbReference type="SUPFAM" id="SSF53623">
    <property type="entry name" value="MurD-like peptide ligases, catalytic domain"/>
    <property type="match status" value="1"/>
</dbReference>
<dbReference type="GO" id="GO:0008763">
    <property type="term" value="F:UDP-N-acetylmuramate-L-alanine ligase activity"/>
    <property type="evidence" value="ECO:0007669"/>
    <property type="project" value="UniProtKB-UniRule"/>
</dbReference>
<evidence type="ECO:0000313" key="19">
    <source>
        <dbReference type="EMBL" id="MQY25556.1"/>
    </source>
</evidence>
<dbReference type="GO" id="GO:0005524">
    <property type="term" value="F:ATP binding"/>
    <property type="evidence" value="ECO:0007669"/>
    <property type="project" value="UniProtKB-UniRule"/>
</dbReference>
<dbReference type="Pfam" id="PF02875">
    <property type="entry name" value="Mur_ligase_C"/>
    <property type="match status" value="1"/>
</dbReference>
<evidence type="ECO:0000256" key="1">
    <source>
        <dbReference type="ARBA" id="ARBA00004496"/>
    </source>
</evidence>
<dbReference type="Pfam" id="PF08245">
    <property type="entry name" value="Mur_ligase_M"/>
    <property type="match status" value="1"/>
</dbReference>
<dbReference type="GO" id="GO:0005737">
    <property type="term" value="C:cytoplasm"/>
    <property type="evidence" value="ECO:0007669"/>
    <property type="project" value="UniProtKB-SubCell"/>
</dbReference>
<evidence type="ECO:0000256" key="5">
    <source>
        <dbReference type="ARBA" id="ARBA00022598"/>
    </source>
</evidence>
<dbReference type="GO" id="GO:0051301">
    <property type="term" value="P:cell division"/>
    <property type="evidence" value="ECO:0007669"/>
    <property type="project" value="UniProtKB-KW"/>
</dbReference>
<evidence type="ECO:0000256" key="4">
    <source>
        <dbReference type="ARBA" id="ARBA00022490"/>
    </source>
</evidence>
<keyword evidence="7 14" id="KW-0547">Nucleotide-binding</keyword>
<evidence type="ECO:0000259" key="17">
    <source>
        <dbReference type="Pfam" id="PF02875"/>
    </source>
</evidence>
<evidence type="ECO:0000256" key="10">
    <source>
        <dbReference type="ARBA" id="ARBA00022984"/>
    </source>
</evidence>
<evidence type="ECO:0000259" key="16">
    <source>
        <dbReference type="Pfam" id="PF01225"/>
    </source>
</evidence>
<comment type="function">
    <text evidence="14">Cell wall formation.</text>
</comment>
<keyword evidence="9 14" id="KW-0133">Cell shape</keyword>
<feature type="domain" description="Mur ligase C-terminal" evidence="17">
    <location>
        <begin position="481"/>
        <end position="618"/>
    </location>
</feature>
<dbReference type="InterPro" id="IPR000713">
    <property type="entry name" value="Mur_ligase_N"/>
</dbReference>
<evidence type="ECO:0000256" key="3">
    <source>
        <dbReference type="ARBA" id="ARBA00012211"/>
    </source>
</evidence>
<dbReference type="SUPFAM" id="SSF53244">
    <property type="entry name" value="MurD-like peptide ligases, peptide-binding domain"/>
    <property type="match status" value="1"/>
</dbReference>
<dbReference type="UniPathway" id="UPA00219"/>